<proteinExistence type="predicted"/>
<reference evidence="4" key="1">
    <citation type="submission" date="2025-08" db="UniProtKB">
        <authorList>
            <consortium name="RefSeq"/>
        </authorList>
    </citation>
    <scope>IDENTIFICATION</scope>
    <source>
        <tissue evidence="4">Whole Larva</tissue>
    </source>
</reference>
<dbReference type="PRINTS" id="PR00947">
    <property type="entry name" value="CUTICLE"/>
</dbReference>
<protein>
    <submittedName>
        <fullName evidence="4">Cuticle protein 7-like</fullName>
    </submittedName>
</protein>
<keyword evidence="1 2" id="KW-0193">Cuticle</keyword>
<dbReference type="PROSITE" id="PS51155">
    <property type="entry name" value="CHIT_BIND_RR_2"/>
    <property type="match status" value="1"/>
</dbReference>
<keyword evidence="3" id="KW-1185">Reference proteome</keyword>
<gene>
    <name evidence="4" type="primary">LOC108556915</name>
</gene>
<dbReference type="GeneID" id="108556915"/>
<organism evidence="3 4">
    <name type="scientific">Nicrophorus vespilloides</name>
    <name type="common">Boreal carrion beetle</name>
    <dbReference type="NCBI Taxonomy" id="110193"/>
    <lineage>
        <taxon>Eukaryota</taxon>
        <taxon>Metazoa</taxon>
        <taxon>Ecdysozoa</taxon>
        <taxon>Arthropoda</taxon>
        <taxon>Hexapoda</taxon>
        <taxon>Insecta</taxon>
        <taxon>Pterygota</taxon>
        <taxon>Neoptera</taxon>
        <taxon>Endopterygota</taxon>
        <taxon>Coleoptera</taxon>
        <taxon>Polyphaga</taxon>
        <taxon>Staphyliniformia</taxon>
        <taxon>Silphidae</taxon>
        <taxon>Nicrophorinae</taxon>
        <taxon>Nicrophorus</taxon>
    </lineage>
</organism>
<dbReference type="PROSITE" id="PS00233">
    <property type="entry name" value="CHIT_BIND_RR_1"/>
    <property type="match status" value="1"/>
</dbReference>
<dbReference type="PANTHER" id="PTHR12236">
    <property type="entry name" value="STRUCTURAL CONTITUENT OF CUTICLE"/>
    <property type="match status" value="1"/>
</dbReference>
<accession>A0ABM1M2B6</accession>
<dbReference type="InterPro" id="IPR000618">
    <property type="entry name" value="Insect_cuticle"/>
</dbReference>
<sequence>MKLFQLQQLNQKTTMIKIVASLAVLACVSAIPVEHASSYASVQHHGSPVAYHAASANHHDDQHEEVYPDHHPKYEFKYGVQDHHTGDHKTQEEVRDGDKVKGEYTVAQPDGTVRKVQYSADHHNGFNAEVSYSGQPHPEVKKVVVPAAPAYYHH</sequence>
<evidence type="ECO:0000256" key="1">
    <source>
        <dbReference type="ARBA" id="ARBA00022460"/>
    </source>
</evidence>
<dbReference type="RefSeq" id="XP_017768716.1">
    <property type="nucleotide sequence ID" value="XM_017913227.1"/>
</dbReference>
<evidence type="ECO:0000313" key="4">
    <source>
        <dbReference type="RefSeq" id="XP_017768716.1"/>
    </source>
</evidence>
<dbReference type="Proteomes" id="UP000695000">
    <property type="component" value="Unplaced"/>
</dbReference>
<evidence type="ECO:0000256" key="2">
    <source>
        <dbReference type="PROSITE-ProRule" id="PRU00497"/>
    </source>
</evidence>
<dbReference type="InterPro" id="IPR031311">
    <property type="entry name" value="CHIT_BIND_RR_consensus"/>
</dbReference>
<name>A0ABM1M2B6_NICVS</name>
<dbReference type="Pfam" id="PF00379">
    <property type="entry name" value="Chitin_bind_4"/>
    <property type="match status" value="1"/>
</dbReference>
<dbReference type="InterPro" id="IPR051217">
    <property type="entry name" value="Insect_Cuticle_Struc_Prot"/>
</dbReference>
<dbReference type="PANTHER" id="PTHR12236:SF95">
    <property type="entry name" value="CUTICULAR PROTEIN 76BD, ISOFORM C-RELATED"/>
    <property type="match status" value="1"/>
</dbReference>
<evidence type="ECO:0000313" key="3">
    <source>
        <dbReference type="Proteomes" id="UP000695000"/>
    </source>
</evidence>